<dbReference type="Proteomes" id="UP000272942">
    <property type="component" value="Unassembled WGS sequence"/>
</dbReference>
<organism evidence="3">
    <name type="scientific">Echinostoma caproni</name>
    <dbReference type="NCBI Taxonomy" id="27848"/>
    <lineage>
        <taxon>Eukaryota</taxon>
        <taxon>Metazoa</taxon>
        <taxon>Spiralia</taxon>
        <taxon>Lophotrochozoa</taxon>
        <taxon>Platyhelminthes</taxon>
        <taxon>Trematoda</taxon>
        <taxon>Digenea</taxon>
        <taxon>Plagiorchiida</taxon>
        <taxon>Echinostomata</taxon>
        <taxon>Echinostomatoidea</taxon>
        <taxon>Echinostomatidae</taxon>
        <taxon>Echinostoma</taxon>
    </lineage>
</organism>
<protein>
    <submittedName>
        <fullName evidence="1 3">Uncharacterized protein</fullName>
    </submittedName>
</protein>
<evidence type="ECO:0000313" key="1">
    <source>
        <dbReference type="EMBL" id="VDP84756.1"/>
    </source>
</evidence>
<sequence length="120" mass="13210">MFLYKPSGSSRWGIRRRILAQFAAKRKAQLEDIFVINLVGIDQSRSISRNSMSIDASTPTGDDAAKIELDITPRLLRIILVPELVGLGSTPTMDALAPAMFVGRRCLHCFDYMCSHSGPG</sequence>
<proteinExistence type="predicted"/>
<dbReference type="AlphaFoldDB" id="A0A183AQ54"/>
<reference evidence="1 2" key="2">
    <citation type="submission" date="2018-11" db="EMBL/GenBank/DDBJ databases">
        <authorList>
            <consortium name="Pathogen Informatics"/>
        </authorList>
    </citation>
    <scope>NUCLEOTIDE SEQUENCE [LARGE SCALE GENOMIC DNA]</scope>
    <source>
        <strain evidence="1 2">Egypt</strain>
    </source>
</reference>
<keyword evidence="2" id="KW-1185">Reference proteome</keyword>
<evidence type="ECO:0000313" key="3">
    <source>
        <dbReference type="WBParaSite" id="ECPE_0000911701-mRNA-1"/>
    </source>
</evidence>
<dbReference type="EMBL" id="UZAN01046898">
    <property type="protein sequence ID" value="VDP84756.1"/>
    <property type="molecule type" value="Genomic_DNA"/>
</dbReference>
<reference evidence="3" key="1">
    <citation type="submission" date="2016-06" db="UniProtKB">
        <authorList>
            <consortium name="WormBaseParasite"/>
        </authorList>
    </citation>
    <scope>IDENTIFICATION</scope>
</reference>
<name>A0A183AQ54_9TREM</name>
<dbReference type="WBParaSite" id="ECPE_0000911701-mRNA-1">
    <property type="protein sequence ID" value="ECPE_0000911701-mRNA-1"/>
    <property type="gene ID" value="ECPE_0000911701"/>
</dbReference>
<gene>
    <name evidence="1" type="ORF">ECPE_LOCUS9089</name>
</gene>
<accession>A0A183AQ54</accession>
<evidence type="ECO:0000313" key="2">
    <source>
        <dbReference type="Proteomes" id="UP000272942"/>
    </source>
</evidence>